<name>A0A225VPL5_9STRA</name>
<feature type="region of interest" description="Disordered" evidence="1">
    <location>
        <begin position="1"/>
        <end position="64"/>
    </location>
</feature>
<evidence type="ECO:0000256" key="1">
    <source>
        <dbReference type="SAM" id="MobiDB-lite"/>
    </source>
</evidence>
<dbReference type="EMBL" id="NBNE01003737">
    <property type="protein sequence ID" value="OWZ06969.1"/>
    <property type="molecule type" value="Genomic_DNA"/>
</dbReference>
<accession>A0A225VPL5</accession>
<gene>
    <name evidence="2" type="ORF">PHMEG_00020704</name>
</gene>
<organism evidence="2 3">
    <name type="scientific">Phytophthora megakarya</name>
    <dbReference type="NCBI Taxonomy" id="4795"/>
    <lineage>
        <taxon>Eukaryota</taxon>
        <taxon>Sar</taxon>
        <taxon>Stramenopiles</taxon>
        <taxon>Oomycota</taxon>
        <taxon>Peronosporomycetes</taxon>
        <taxon>Peronosporales</taxon>
        <taxon>Peronosporaceae</taxon>
        <taxon>Phytophthora</taxon>
    </lineage>
</organism>
<keyword evidence="3" id="KW-1185">Reference proteome</keyword>
<feature type="compositionally biased region" description="Basic and acidic residues" evidence="1">
    <location>
        <begin position="12"/>
        <end position="23"/>
    </location>
</feature>
<evidence type="ECO:0000313" key="3">
    <source>
        <dbReference type="Proteomes" id="UP000198211"/>
    </source>
</evidence>
<evidence type="ECO:0000313" key="2">
    <source>
        <dbReference type="EMBL" id="OWZ06969.1"/>
    </source>
</evidence>
<dbReference type="OrthoDB" id="121277at2759"/>
<protein>
    <submittedName>
        <fullName evidence="2">Uncharacterized protein</fullName>
    </submittedName>
</protein>
<dbReference type="Proteomes" id="UP000198211">
    <property type="component" value="Unassembled WGS sequence"/>
</dbReference>
<reference evidence="3" key="1">
    <citation type="submission" date="2017-03" db="EMBL/GenBank/DDBJ databases">
        <title>Phytopthora megakarya and P. palmivora, two closely related causual agents of cacao black pod achieved similar genome size and gene model numbers by different mechanisms.</title>
        <authorList>
            <person name="Ali S."/>
            <person name="Shao J."/>
            <person name="Larry D.J."/>
            <person name="Kronmiller B."/>
            <person name="Shen D."/>
            <person name="Strem M.D."/>
            <person name="Melnick R.L."/>
            <person name="Guiltinan M.J."/>
            <person name="Tyler B.M."/>
            <person name="Meinhardt L.W."/>
            <person name="Bailey B.A."/>
        </authorList>
    </citation>
    <scope>NUCLEOTIDE SEQUENCE [LARGE SCALE GENOMIC DNA]</scope>
    <source>
        <strain evidence="3">zdho120</strain>
    </source>
</reference>
<feature type="compositionally biased region" description="Polar residues" evidence="1">
    <location>
        <begin position="24"/>
        <end position="44"/>
    </location>
</feature>
<proteinExistence type="predicted"/>
<comment type="caution">
    <text evidence="2">The sequence shown here is derived from an EMBL/GenBank/DDBJ whole genome shotgun (WGS) entry which is preliminary data.</text>
</comment>
<dbReference type="AlphaFoldDB" id="A0A225VPL5"/>
<sequence>MVRVPGSSGDSGFHRESQEEVQVKTEQGNEMSSEARSTMTSLNARSAYRQSARRNSADGSEADLLLKTRASPLVRRGAWTETSCYSHITGSVVLERYPSRKAAPDRGCQAHCRRNAK</sequence>